<feature type="binding site" description="in other chain" evidence="10">
    <location>
        <position position="109"/>
    </location>
    <ligand>
        <name>L-methionine</name>
        <dbReference type="ChEBI" id="CHEBI:57844"/>
        <note>ligand shared between two neighboring subunits</note>
    </ligand>
</feature>
<feature type="binding site" evidence="10">
    <location>
        <position position="252"/>
    </location>
    <ligand>
        <name>ATP</name>
        <dbReference type="ChEBI" id="CHEBI:30616"/>
        <note>ligand shared between two neighboring subunits</note>
    </ligand>
</feature>
<feature type="binding site" evidence="10">
    <location>
        <position position="44"/>
    </location>
    <ligand>
        <name>K(+)</name>
        <dbReference type="ChEBI" id="CHEBI:29103"/>
    </ligand>
</feature>
<evidence type="ECO:0000256" key="7">
    <source>
        <dbReference type="ARBA" id="ARBA00022840"/>
    </source>
</evidence>
<feature type="binding site" description="in other chain" evidence="10">
    <location>
        <position position="57"/>
    </location>
    <ligand>
        <name>L-methionine</name>
        <dbReference type="ChEBI" id="CHEBI:57844"/>
        <note>ligand shared between two neighboring subunits</note>
    </ligand>
</feature>
<feature type="binding site" description="in other chain" evidence="10">
    <location>
        <position position="283"/>
    </location>
    <ligand>
        <name>L-methionine</name>
        <dbReference type="ChEBI" id="CHEBI:57844"/>
        <note>ligand shared between two neighboring subunits</note>
    </ligand>
</feature>
<dbReference type="GO" id="GO:0006730">
    <property type="term" value="P:one-carbon metabolic process"/>
    <property type="evidence" value="ECO:0007669"/>
    <property type="project" value="UniProtKB-KW"/>
</dbReference>
<dbReference type="Pfam" id="PF02772">
    <property type="entry name" value="S-AdoMet_synt_M"/>
    <property type="match status" value="1"/>
</dbReference>
<dbReference type="GO" id="GO:0005737">
    <property type="term" value="C:cytoplasm"/>
    <property type="evidence" value="ECO:0007669"/>
    <property type="project" value="UniProtKB-SubCell"/>
</dbReference>
<evidence type="ECO:0000256" key="5">
    <source>
        <dbReference type="ARBA" id="ARBA00022723"/>
    </source>
</evidence>
<dbReference type="RefSeq" id="WP_160740164.1">
    <property type="nucleotide sequence ID" value="NZ_WTYQ01000005.1"/>
</dbReference>
<feature type="region of interest" description="Flexible loop" evidence="10">
    <location>
        <begin position="109"/>
        <end position="119"/>
    </location>
</feature>
<keyword evidence="10" id="KW-0963">Cytoplasm</keyword>
<comment type="subunit">
    <text evidence="10">Homotetramer; dimer of dimers.</text>
</comment>
<feature type="domain" description="S-adenosylmethionine synthetase C-terminal" evidence="15">
    <location>
        <begin position="246"/>
        <end position="392"/>
    </location>
</feature>
<keyword evidence="7 10" id="KW-0067">ATP-binding</keyword>
<evidence type="ECO:0000256" key="9">
    <source>
        <dbReference type="ARBA" id="ARBA00022958"/>
    </source>
</evidence>
<evidence type="ECO:0000259" key="14">
    <source>
        <dbReference type="Pfam" id="PF02772"/>
    </source>
</evidence>
<comment type="function">
    <text evidence="10">Catalyzes the formation of S-adenosylmethionine (AdoMet) from methionine and ATP. The overall synthetic reaction is composed of two sequential steps, AdoMet formation and the subsequent tripolyphosphate hydrolysis which occurs prior to release of AdoMet from the enzyme.</text>
</comment>
<dbReference type="Pfam" id="PF02773">
    <property type="entry name" value="S-AdoMet_synt_C"/>
    <property type="match status" value="1"/>
</dbReference>
<dbReference type="Gene3D" id="3.30.300.10">
    <property type="match status" value="3"/>
</dbReference>
<dbReference type="PIRSF" id="PIRSF000497">
    <property type="entry name" value="MAT"/>
    <property type="match status" value="1"/>
</dbReference>
<evidence type="ECO:0000256" key="1">
    <source>
        <dbReference type="ARBA" id="ARBA00005224"/>
    </source>
</evidence>
<evidence type="ECO:0000259" key="13">
    <source>
        <dbReference type="Pfam" id="PF00438"/>
    </source>
</evidence>
<organism evidence="16 17">
    <name type="scientific">Altericroceibacterium indicum</name>
    <dbReference type="NCBI Taxonomy" id="374177"/>
    <lineage>
        <taxon>Bacteria</taxon>
        <taxon>Pseudomonadati</taxon>
        <taxon>Pseudomonadota</taxon>
        <taxon>Alphaproteobacteria</taxon>
        <taxon>Sphingomonadales</taxon>
        <taxon>Erythrobacteraceae</taxon>
        <taxon>Altericroceibacterium</taxon>
    </lineage>
</organism>
<dbReference type="InterPro" id="IPR022629">
    <property type="entry name" value="S-AdoMet_synt_central"/>
</dbReference>
<evidence type="ECO:0000256" key="10">
    <source>
        <dbReference type="HAMAP-Rule" id="MF_00086"/>
    </source>
</evidence>
<dbReference type="InterPro" id="IPR022636">
    <property type="entry name" value="S-AdoMet_synthetase_sfam"/>
</dbReference>
<dbReference type="PROSITE" id="PS00376">
    <property type="entry name" value="ADOMET_SYNTHASE_1"/>
    <property type="match status" value="1"/>
</dbReference>
<accession>A0A845ACJ9</accession>
<feature type="domain" description="S-adenosylmethionine synthetase central" evidence="14">
    <location>
        <begin position="125"/>
        <end position="244"/>
    </location>
</feature>
<feature type="binding site" description="in other chain" evidence="10">
    <location>
        <begin position="174"/>
        <end position="176"/>
    </location>
    <ligand>
        <name>ATP</name>
        <dbReference type="ChEBI" id="CHEBI:30616"/>
        <note>ligand shared between two neighboring subunits</note>
    </ligand>
</feature>
<dbReference type="GO" id="GO:0004478">
    <property type="term" value="F:methionine adenosyltransferase activity"/>
    <property type="evidence" value="ECO:0007669"/>
    <property type="project" value="UniProtKB-UniRule"/>
</dbReference>
<evidence type="ECO:0000256" key="2">
    <source>
        <dbReference type="ARBA" id="ARBA00009685"/>
    </source>
</evidence>
<comment type="cofactor">
    <cofactor evidence="10">
        <name>K(+)</name>
        <dbReference type="ChEBI" id="CHEBI:29103"/>
    </cofactor>
    <text evidence="10">Binds 1 potassium ion per subunit.</text>
</comment>
<feature type="domain" description="S-adenosylmethionine synthetase N-terminal" evidence="13">
    <location>
        <begin position="5"/>
        <end position="111"/>
    </location>
</feature>
<evidence type="ECO:0000256" key="6">
    <source>
        <dbReference type="ARBA" id="ARBA00022741"/>
    </source>
</evidence>
<keyword evidence="4 10" id="KW-0808">Transferase</keyword>
<dbReference type="GO" id="GO:0000287">
    <property type="term" value="F:magnesium ion binding"/>
    <property type="evidence" value="ECO:0007669"/>
    <property type="project" value="UniProtKB-UniRule"/>
</dbReference>
<dbReference type="Proteomes" id="UP000460561">
    <property type="component" value="Unassembled WGS sequence"/>
</dbReference>
<reference evidence="16 17" key="1">
    <citation type="submission" date="2019-12" db="EMBL/GenBank/DDBJ databases">
        <title>Genomic-based taxomic classification of the family Erythrobacteraceae.</title>
        <authorList>
            <person name="Xu L."/>
        </authorList>
    </citation>
    <scope>NUCLEOTIDE SEQUENCE [LARGE SCALE GENOMIC DNA]</scope>
    <source>
        <strain evidence="16 17">DSM 18604</strain>
    </source>
</reference>
<proteinExistence type="inferred from homology"/>
<dbReference type="PROSITE" id="PS00377">
    <property type="entry name" value="ADOMET_SYNTHASE_2"/>
    <property type="match status" value="1"/>
</dbReference>
<feature type="binding site" description="in other chain" evidence="10">
    <location>
        <position position="16"/>
    </location>
    <ligand>
        <name>ATP</name>
        <dbReference type="ChEBI" id="CHEBI:30616"/>
        <note>ligand shared between two neighboring subunits</note>
    </ligand>
</feature>
<comment type="subcellular location">
    <subcellularLocation>
        <location evidence="10 11">Cytoplasm</location>
    </subcellularLocation>
</comment>
<comment type="catalytic activity">
    <reaction evidence="10">
        <text>L-methionine + ATP + H2O = S-adenosyl-L-methionine + phosphate + diphosphate</text>
        <dbReference type="Rhea" id="RHEA:21080"/>
        <dbReference type="ChEBI" id="CHEBI:15377"/>
        <dbReference type="ChEBI" id="CHEBI:30616"/>
        <dbReference type="ChEBI" id="CHEBI:33019"/>
        <dbReference type="ChEBI" id="CHEBI:43474"/>
        <dbReference type="ChEBI" id="CHEBI:57844"/>
        <dbReference type="ChEBI" id="CHEBI:59789"/>
        <dbReference type="EC" id="2.5.1.6"/>
    </reaction>
</comment>
<dbReference type="UniPathway" id="UPA00315">
    <property type="reaction ID" value="UER00080"/>
</dbReference>
<protein>
    <recommendedName>
        <fullName evidence="10">S-adenosylmethionine synthase</fullName>
        <shortName evidence="10">AdoMet synthase</shortName>
        <ecNumber evidence="10">2.5.1.6</ecNumber>
    </recommendedName>
    <alternativeName>
        <fullName evidence="10">MAT</fullName>
    </alternativeName>
    <alternativeName>
        <fullName evidence="10">Methionine adenosyltransferase</fullName>
    </alternativeName>
</protein>
<feature type="binding site" evidence="10">
    <location>
        <position position="252"/>
    </location>
    <ligand>
        <name>L-methionine</name>
        <dbReference type="ChEBI" id="CHEBI:57844"/>
        <note>ligand shared between two neighboring subunits</note>
    </ligand>
</feature>
<keyword evidence="17" id="KW-1185">Reference proteome</keyword>
<evidence type="ECO:0000256" key="12">
    <source>
        <dbReference type="RuleBase" id="RU004462"/>
    </source>
</evidence>
<dbReference type="AlphaFoldDB" id="A0A845ACJ9"/>
<comment type="cofactor">
    <cofactor evidence="10">
        <name>Mg(2+)</name>
        <dbReference type="ChEBI" id="CHEBI:18420"/>
    </cofactor>
    <text evidence="10">Binds 2 divalent ions per subunit.</text>
</comment>
<comment type="caution">
    <text evidence="10">Lacks conserved residue(s) required for the propagation of feature annotation.</text>
</comment>
<evidence type="ECO:0000256" key="3">
    <source>
        <dbReference type="ARBA" id="ARBA00022563"/>
    </source>
</evidence>
<dbReference type="EC" id="2.5.1.6" evidence="10"/>
<evidence type="ECO:0000259" key="15">
    <source>
        <dbReference type="Pfam" id="PF02773"/>
    </source>
</evidence>
<dbReference type="InterPro" id="IPR022628">
    <property type="entry name" value="S-AdoMet_synt_N"/>
</dbReference>
<keyword evidence="9 10" id="KW-0630">Potassium</keyword>
<feature type="binding site" evidence="10">
    <location>
        <position position="275"/>
    </location>
    <ligand>
        <name>ATP</name>
        <dbReference type="ChEBI" id="CHEBI:30616"/>
        <note>ligand shared between two neighboring subunits</note>
    </ligand>
</feature>
<evidence type="ECO:0000256" key="11">
    <source>
        <dbReference type="RuleBase" id="RU000542"/>
    </source>
</evidence>
<feature type="binding site" description="in other chain" evidence="10">
    <location>
        <begin position="258"/>
        <end position="259"/>
    </location>
    <ligand>
        <name>ATP</name>
        <dbReference type="ChEBI" id="CHEBI:30616"/>
        <note>ligand shared between two neighboring subunits</note>
    </ligand>
</feature>
<gene>
    <name evidence="10" type="primary">metK</name>
    <name evidence="16" type="ORF">GRI39_13070</name>
</gene>
<dbReference type="InterPro" id="IPR022631">
    <property type="entry name" value="ADOMET_SYNTHASE_CS"/>
</dbReference>
<dbReference type="InterPro" id="IPR022630">
    <property type="entry name" value="S-AdoMet_synt_C"/>
</dbReference>
<comment type="pathway">
    <text evidence="1 10">Amino-acid biosynthesis; S-adenosyl-L-methionine biosynthesis; S-adenosyl-L-methionine from L-methionine: step 1/1.</text>
</comment>
<dbReference type="SUPFAM" id="SSF55973">
    <property type="entry name" value="S-adenosylmethionine synthetase"/>
    <property type="match status" value="3"/>
</dbReference>
<evidence type="ECO:0000256" key="4">
    <source>
        <dbReference type="ARBA" id="ARBA00022679"/>
    </source>
</evidence>
<keyword evidence="3 10" id="KW-0554">One-carbon metabolism</keyword>
<evidence type="ECO:0000313" key="17">
    <source>
        <dbReference type="Proteomes" id="UP000460561"/>
    </source>
</evidence>
<dbReference type="OrthoDB" id="9801686at2"/>
<dbReference type="FunFam" id="3.30.300.10:FF:000003">
    <property type="entry name" value="S-adenosylmethionine synthase"/>
    <property type="match status" value="1"/>
</dbReference>
<dbReference type="InterPro" id="IPR002133">
    <property type="entry name" value="S-AdoMet_synthetase"/>
</dbReference>
<evidence type="ECO:0000313" key="16">
    <source>
        <dbReference type="EMBL" id="MXP26963.1"/>
    </source>
</evidence>
<comment type="caution">
    <text evidence="16">The sequence shown here is derived from an EMBL/GenBank/DDBJ whole genome shotgun (WGS) entry which is preliminary data.</text>
</comment>
<dbReference type="PANTHER" id="PTHR11964">
    <property type="entry name" value="S-ADENOSYLMETHIONINE SYNTHETASE"/>
    <property type="match status" value="1"/>
</dbReference>
<dbReference type="NCBIfam" id="TIGR01034">
    <property type="entry name" value="metK"/>
    <property type="match status" value="1"/>
</dbReference>
<dbReference type="Pfam" id="PF00438">
    <property type="entry name" value="S-AdoMet_synt_N"/>
    <property type="match status" value="1"/>
</dbReference>
<evidence type="ECO:0000256" key="8">
    <source>
        <dbReference type="ARBA" id="ARBA00022842"/>
    </source>
</evidence>
<dbReference type="CDD" id="cd18079">
    <property type="entry name" value="S-AdoMet_synt"/>
    <property type="match status" value="1"/>
</dbReference>
<dbReference type="EMBL" id="WTYQ01000005">
    <property type="protein sequence ID" value="MXP26963.1"/>
    <property type="molecule type" value="Genomic_DNA"/>
</dbReference>
<dbReference type="HAMAP" id="MF_00086">
    <property type="entry name" value="S_AdoMet_synth1"/>
    <property type="match status" value="1"/>
</dbReference>
<feature type="binding site" evidence="10">
    <location>
        <position position="279"/>
    </location>
    <ligand>
        <name>ATP</name>
        <dbReference type="ChEBI" id="CHEBI:30616"/>
        <note>ligand shared between two neighboring subunits</note>
    </ligand>
</feature>
<sequence length="404" mass="43624">MRQTYLFTSESVSEGHPDKVADQISDAIVDLFLSKDPEARVACETLTTTQKVVLAGEIRCKGVFEDGKWTDGALEEIEQTVRAVVKKIGYEQDGFHWETFDFENYLHAQSAHIAQGVDAAGNKDEGAGDQGIMFGFACDETPDLMPATLDYSHKILQRMANDRKSGAAPFLEPDAKSQVTLRFRDGKPEAATAIVLSTQHAPGYDEGEKEAELKKYVKDVIADILPADLLSDETVYHINPTGTFEIGGPDGDAGLTGRKIIVDTYGGAAPHGGGAFSGKDPTKVDRSAAYITRYLAKNIVAAGLAKRCTIQLSYAIGISEPLSIYVDTHGTSADGVSDEAIEAAIRGMKKLGGLTPRGIRMHLGLNKPIYSRTAAYGHFGRKADGDFFPWERTDLADDLKASLG</sequence>
<feature type="binding site" evidence="10">
    <location>
        <position position="18"/>
    </location>
    <ligand>
        <name>Mg(2+)</name>
        <dbReference type="ChEBI" id="CHEBI:18420"/>
    </ligand>
</feature>
<dbReference type="GO" id="GO:0005524">
    <property type="term" value="F:ATP binding"/>
    <property type="evidence" value="ECO:0007669"/>
    <property type="project" value="UniProtKB-UniRule"/>
</dbReference>
<name>A0A845ACJ9_9SPHN</name>
<keyword evidence="5 10" id="KW-0479">Metal-binding</keyword>
<keyword evidence="6 10" id="KW-0547">Nucleotide-binding</keyword>
<comment type="similarity">
    <text evidence="2 10 12">Belongs to the AdoMet synthase family.</text>
</comment>
<keyword evidence="8 10" id="KW-0460">Magnesium</keyword>
<dbReference type="GO" id="GO:0006556">
    <property type="term" value="P:S-adenosylmethionine biosynthetic process"/>
    <property type="evidence" value="ECO:0007669"/>
    <property type="project" value="UniProtKB-UniRule"/>
</dbReference>